<feature type="transmembrane region" description="Helical" evidence="1">
    <location>
        <begin position="43"/>
        <end position="61"/>
    </location>
</feature>
<proteinExistence type="predicted"/>
<comment type="caution">
    <text evidence="2">The sequence shown here is derived from an EMBL/GenBank/DDBJ whole genome shotgun (WGS) entry which is preliminary data.</text>
</comment>
<organism evidence="2 3">
    <name type="scientific">Candidatus Aeolococcus gillhamiae</name>
    <dbReference type="NCBI Taxonomy" id="3127015"/>
    <lineage>
        <taxon>Bacteria</taxon>
        <taxon>Bacillati</taxon>
        <taxon>Candidatus Dormiibacterota</taxon>
        <taxon>Candidatus Dormibacteria</taxon>
        <taxon>Candidatus Aeolococcales</taxon>
        <taxon>Candidatus Aeolococcaceae</taxon>
        <taxon>Candidatus Aeolococcus</taxon>
    </lineage>
</organism>
<feature type="transmembrane region" description="Helical" evidence="1">
    <location>
        <begin position="13"/>
        <end position="31"/>
    </location>
</feature>
<evidence type="ECO:0000313" key="3">
    <source>
        <dbReference type="Proteomes" id="UP000248724"/>
    </source>
</evidence>
<keyword evidence="1" id="KW-0812">Transmembrane</keyword>
<dbReference type="Proteomes" id="UP000248724">
    <property type="component" value="Unassembled WGS sequence"/>
</dbReference>
<accession>A0A2W5Z5V4</accession>
<dbReference type="EMBL" id="QHBU01000206">
    <property type="protein sequence ID" value="PZR79437.1"/>
    <property type="molecule type" value="Genomic_DNA"/>
</dbReference>
<keyword evidence="1" id="KW-1133">Transmembrane helix</keyword>
<reference evidence="2 3" key="1">
    <citation type="journal article" date="2017" name="Nature">
        <title>Atmospheric trace gases support primary production in Antarctic desert surface soil.</title>
        <authorList>
            <person name="Ji M."/>
            <person name="Greening C."/>
            <person name="Vanwonterghem I."/>
            <person name="Carere C.R."/>
            <person name="Bay S.K."/>
            <person name="Steen J.A."/>
            <person name="Montgomery K."/>
            <person name="Lines T."/>
            <person name="Beardall J."/>
            <person name="van Dorst J."/>
            <person name="Snape I."/>
            <person name="Stott M.B."/>
            <person name="Hugenholtz P."/>
            <person name="Ferrari B.C."/>
        </authorList>
    </citation>
    <scope>NUCLEOTIDE SEQUENCE [LARGE SCALE GENOMIC DNA]</scope>
    <source>
        <strain evidence="2">RRmetagenome_bin12</strain>
    </source>
</reference>
<keyword evidence="1" id="KW-0472">Membrane</keyword>
<feature type="transmembrane region" description="Helical" evidence="1">
    <location>
        <begin position="67"/>
        <end position="86"/>
    </location>
</feature>
<protein>
    <submittedName>
        <fullName evidence="2">Uncharacterized protein</fullName>
    </submittedName>
</protein>
<gene>
    <name evidence="2" type="ORF">DLM65_10750</name>
</gene>
<sequence length="94" mass="10471">MALICLTLVEFSAYRRLVVVLIACAALPVLFARTRHQLWVSRLCWGVAVMMTTSSLIFAPGRESRPSFWVTLALAAVVVAAVARFFPDDRRSTE</sequence>
<evidence type="ECO:0000313" key="2">
    <source>
        <dbReference type="EMBL" id="PZR79437.1"/>
    </source>
</evidence>
<dbReference type="AlphaFoldDB" id="A0A2W5Z5V4"/>
<evidence type="ECO:0000256" key="1">
    <source>
        <dbReference type="SAM" id="Phobius"/>
    </source>
</evidence>
<name>A0A2W5Z5V4_9BACT</name>